<dbReference type="PANTHER" id="PTHR47802:SF1">
    <property type="entry name" value="GLYOXALASE FAMILY PROTEIN, EXPRESSED"/>
    <property type="match status" value="1"/>
</dbReference>
<dbReference type="PANTHER" id="PTHR47802">
    <property type="entry name" value="GLYOXALASE FAMILY PROTEIN, EXPRESSED"/>
    <property type="match status" value="1"/>
</dbReference>
<comment type="caution">
    <text evidence="3">The sequence shown here is derived from an EMBL/GenBank/DDBJ whole genome shotgun (WGS) entry which is preliminary data.</text>
</comment>
<evidence type="ECO:0000256" key="1">
    <source>
        <dbReference type="SAM" id="MobiDB-lite"/>
    </source>
</evidence>
<dbReference type="EMBL" id="JAOPKA010000016">
    <property type="protein sequence ID" value="MCU4743590.1"/>
    <property type="molecule type" value="Genomic_DNA"/>
</dbReference>
<dbReference type="SUPFAM" id="SSF54593">
    <property type="entry name" value="Glyoxalase/Bleomycin resistance protein/Dihydroxybiphenyl dioxygenase"/>
    <property type="match status" value="1"/>
</dbReference>
<gene>
    <name evidence="3" type="ORF">OB960_19590</name>
</gene>
<dbReference type="RefSeq" id="WP_338005407.1">
    <property type="nucleotide sequence ID" value="NZ_JAOPKA010000016.1"/>
</dbReference>
<dbReference type="AlphaFoldDB" id="A0AAP2Z349"/>
<reference evidence="3" key="1">
    <citation type="submission" date="2022-09" db="EMBL/GenBank/DDBJ databases">
        <title>Enrichment on poylsaccharides allowed isolation of novel metabolic and taxonomic groups of Haloarchaea.</title>
        <authorList>
            <person name="Sorokin D.Y."/>
            <person name="Elcheninov A.G."/>
            <person name="Khizhniak T.V."/>
            <person name="Kolganova T.V."/>
            <person name="Kublanov I.V."/>
        </authorList>
    </citation>
    <scope>NUCLEOTIDE SEQUENCE</scope>
    <source>
        <strain evidence="3">AArc-xg1-1</strain>
    </source>
</reference>
<evidence type="ECO:0000313" key="4">
    <source>
        <dbReference type="Proteomes" id="UP001321018"/>
    </source>
</evidence>
<accession>A0AAP2Z349</accession>
<dbReference type="Gene3D" id="3.10.180.10">
    <property type="entry name" value="2,3-Dihydroxybiphenyl 1,2-Dioxygenase, domain 1"/>
    <property type="match status" value="1"/>
</dbReference>
<evidence type="ECO:0000259" key="2">
    <source>
        <dbReference type="PROSITE" id="PS51819"/>
    </source>
</evidence>
<name>A0AAP2Z349_9EURY</name>
<protein>
    <submittedName>
        <fullName evidence="3">VOC family protein</fullName>
    </submittedName>
</protein>
<dbReference type="PROSITE" id="PS51819">
    <property type="entry name" value="VOC"/>
    <property type="match status" value="1"/>
</dbReference>
<dbReference type="InterPro" id="IPR004360">
    <property type="entry name" value="Glyas_Fos-R_dOase_dom"/>
</dbReference>
<evidence type="ECO:0000313" key="3">
    <source>
        <dbReference type="EMBL" id="MCU4743590.1"/>
    </source>
</evidence>
<organism evidence="3 4">
    <name type="scientific">Natronoglomus mannanivorans</name>
    <dbReference type="NCBI Taxonomy" id="2979990"/>
    <lineage>
        <taxon>Archaea</taxon>
        <taxon>Methanobacteriati</taxon>
        <taxon>Methanobacteriota</taxon>
        <taxon>Stenosarchaea group</taxon>
        <taxon>Halobacteria</taxon>
        <taxon>Halobacteriales</taxon>
        <taxon>Natrialbaceae</taxon>
        <taxon>Natronoglomus</taxon>
    </lineage>
</organism>
<dbReference type="InterPro" id="IPR029068">
    <property type="entry name" value="Glyas_Bleomycin-R_OHBP_Dase"/>
</dbReference>
<dbReference type="Pfam" id="PF00903">
    <property type="entry name" value="Glyoxalase"/>
    <property type="match status" value="1"/>
</dbReference>
<dbReference type="InterPro" id="IPR037523">
    <property type="entry name" value="VOC_core"/>
</dbReference>
<dbReference type="Proteomes" id="UP001321018">
    <property type="component" value="Unassembled WGS sequence"/>
</dbReference>
<feature type="domain" description="VOC" evidence="2">
    <location>
        <begin position="5"/>
        <end position="124"/>
    </location>
</feature>
<feature type="region of interest" description="Disordered" evidence="1">
    <location>
        <begin position="142"/>
        <end position="166"/>
    </location>
</feature>
<sequence>MGAIAFNHVSIHADDLEESAQFYEEVFDMERIPSPNFDVDVVWLRCGDAQLHLFDRDVDAPASHHFAVTVDDFEAVYEEIERRGLFDHDGDTSDEPQRMYALADGAVQLYVRDPAHNLIEVDWPDVETLEESIRDAIVDRADQNPQTGEAEDATLFMDGRGGYPDP</sequence>
<proteinExistence type="predicted"/>